<evidence type="ECO:0000313" key="14">
    <source>
        <dbReference type="RefSeq" id="XP_028132039.1"/>
    </source>
</evidence>
<accession>A0A6P7F8B3</accession>
<evidence type="ECO:0000256" key="6">
    <source>
        <dbReference type="ARBA" id="ARBA00022517"/>
    </source>
</evidence>
<evidence type="ECO:0000256" key="5">
    <source>
        <dbReference type="ARBA" id="ARBA00022490"/>
    </source>
</evidence>
<dbReference type="OrthoDB" id="5539371at2759"/>
<dbReference type="RefSeq" id="XP_028132039.1">
    <property type="nucleotide sequence ID" value="XM_028276238.1"/>
</dbReference>
<organism evidence="14">
    <name type="scientific">Diabrotica virgifera virgifera</name>
    <name type="common">western corn rootworm</name>
    <dbReference type="NCBI Taxonomy" id="50390"/>
    <lineage>
        <taxon>Eukaryota</taxon>
        <taxon>Metazoa</taxon>
        <taxon>Ecdysozoa</taxon>
        <taxon>Arthropoda</taxon>
        <taxon>Hexapoda</taxon>
        <taxon>Insecta</taxon>
        <taxon>Pterygota</taxon>
        <taxon>Neoptera</taxon>
        <taxon>Endopterygota</taxon>
        <taxon>Coleoptera</taxon>
        <taxon>Polyphaga</taxon>
        <taxon>Cucujiformia</taxon>
        <taxon>Chrysomeloidea</taxon>
        <taxon>Chrysomelidae</taxon>
        <taxon>Galerucinae</taxon>
        <taxon>Diabroticina</taxon>
        <taxon>Diabroticites</taxon>
        <taxon>Diabrotica</taxon>
    </lineage>
</organism>
<comment type="subcellular location">
    <subcellularLocation>
        <location evidence="2">Cytoplasm</location>
    </subcellularLocation>
    <subcellularLocation>
        <location evidence="1">Nucleus</location>
        <location evidence="1">Cajal body</location>
    </subcellularLocation>
    <subcellularLocation>
        <location evidence="3">Nucleus</location>
        <location evidence="3">Nucleolus</location>
    </subcellularLocation>
</comment>
<dbReference type="GO" id="GO:0006364">
    <property type="term" value="P:rRNA processing"/>
    <property type="evidence" value="ECO:0007669"/>
    <property type="project" value="UniProtKB-KW"/>
</dbReference>
<evidence type="ECO:0000256" key="9">
    <source>
        <dbReference type="ARBA" id="ARBA00023242"/>
    </source>
</evidence>
<gene>
    <name evidence="14" type="primary">LOC114327564</name>
</gene>
<reference evidence="12" key="2">
    <citation type="submission" date="2025-05" db="UniProtKB">
        <authorList>
            <consortium name="EnsemblMetazoa"/>
        </authorList>
    </citation>
    <scope>IDENTIFICATION</scope>
</reference>
<dbReference type="GO" id="GO:0015030">
    <property type="term" value="C:Cajal body"/>
    <property type="evidence" value="ECO:0007669"/>
    <property type="project" value="UniProtKB-SubCell"/>
</dbReference>
<feature type="region of interest" description="Disordered" evidence="11">
    <location>
        <begin position="228"/>
        <end position="259"/>
    </location>
</feature>
<dbReference type="Proteomes" id="UP001652700">
    <property type="component" value="Unplaced"/>
</dbReference>
<dbReference type="GO" id="GO:0007517">
    <property type="term" value="P:muscle organ development"/>
    <property type="evidence" value="ECO:0007669"/>
    <property type="project" value="UniProtKB-KW"/>
</dbReference>
<evidence type="ECO:0000256" key="2">
    <source>
        <dbReference type="ARBA" id="ARBA00004496"/>
    </source>
</evidence>
<dbReference type="PANTHER" id="PTHR12928">
    <property type="entry name" value="FRG1 PROTEIN"/>
    <property type="match status" value="1"/>
</dbReference>
<dbReference type="Gene3D" id="2.80.10.50">
    <property type="match status" value="1"/>
</dbReference>
<evidence type="ECO:0000256" key="3">
    <source>
        <dbReference type="ARBA" id="ARBA00004604"/>
    </source>
</evidence>
<feature type="compositionally biased region" description="Basic and acidic residues" evidence="11">
    <location>
        <begin position="1"/>
        <end position="19"/>
    </location>
</feature>
<dbReference type="InParanoid" id="A0A6P7F8B3"/>
<feature type="region of interest" description="Disordered" evidence="11">
    <location>
        <begin position="1"/>
        <end position="41"/>
    </location>
</feature>
<keyword evidence="13" id="KW-1185">Reference proteome</keyword>
<dbReference type="GO" id="GO:0071013">
    <property type="term" value="C:catalytic step 2 spliceosome"/>
    <property type="evidence" value="ECO:0007669"/>
    <property type="project" value="TreeGrafter"/>
</dbReference>
<dbReference type="Pfam" id="PF06229">
    <property type="entry name" value="FRG1"/>
    <property type="match status" value="1"/>
</dbReference>
<evidence type="ECO:0000256" key="1">
    <source>
        <dbReference type="ARBA" id="ARBA00004408"/>
    </source>
</evidence>
<proteinExistence type="inferred from homology"/>
<sequence length="259" mass="29364">MSEYDKVRIGKLVLKGEKQKSKKRKHKPKQQEEETPKVDVDSAKHGNWWSIKKKDEMVGPIAIEFGAHTYVRALDNGLFTLGAPHRDGQGPSPEEILTAIPINERKIAFKSGYNKYLRVEKNGSVTGRSDAIGAMEQWEPVFQDGKTALIGYNDCFLSVSPEDDTIIADAKKAGPEQYITLRSQTVKEETSVSEVANEDQGNVKQIEINYVKKFQKFQDKKMRICNEGSKDLKKAQRDGSLHESLLDRRSKMKADRYCK</sequence>
<reference evidence="14" key="1">
    <citation type="submission" date="2025-04" db="UniProtKB">
        <authorList>
            <consortium name="RefSeq"/>
        </authorList>
    </citation>
    <scope>IDENTIFICATION</scope>
    <source>
        <tissue evidence="14">Whole insect</tissue>
    </source>
</reference>
<dbReference type="FunCoup" id="A0A6P7F8B3">
    <property type="interactions" value="1578"/>
</dbReference>
<comment type="similarity">
    <text evidence="4">Belongs to the FRG1 family.</text>
</comment>
<dbReference type="CTD" id="2483"/>
<dbReference type="InterPro" id="IPR008999">
    <property type="entry name" value="Actin-crosslinking"/>
</dbReference>
<dbReference type="InterPro" id="IPR010414">
    <property type="entry name" value="FRG1"/>
</dbReference>
<dbReference type="PANTHER" id="PTHR12928:SF0">
    <property type="entry name" value="FSHD REGION GENE 1"/>
    <property type="match status" value="1"/>
</dbReference>
<keyword evidence="6" id="KW-0690">Ribosome biogenesis</keyword>
<evidence type="ECO:0000256" key="4">
    <source>
        <dbReference type="ARBA" id="ARBA00010878"/>
    </source>
</evidence>
<evidence type="ECO:0000256" key="10">
    <source>
        <dbReference type="ARBA" id="ARBA00072064"/>
    </source>
</evidence>
<name>A0A6P7F8B3_DIAVI</name>
<protein>
    <recommendedName>
        <fullName evidence="10">Protein FRG1 homolog</fullName>
    </recommendedName>
</protein>
<dbReference type="EnsemblMetazoa" id="XM_028276238.2">
    <property type="protein sequence ID" value="XP_028132039.1"/>
    <property type="gene ID" value="LOC114327564"/>
</dbReference>
<dbReference type="KEGG" id="dvv:114327564"/>
<keyword evidence="5" id="KW-0963">Cytoplasm</keyword>
<dbReference type="FunFam" id="2.80.10.50:FF:000061">
    <property type="entry name" value="Protein FRG1"/>
    <property type="match status" value="1"/>
</dbReference>
<dbReference type="GeneID" id="114327564"/>
<dbReference type="SUPFAM" id="SSF50405">
    <property type="entry name" value="Actin-crosslinking proteins"/>
    <property type="match status" value="1"/>
</dbReference>
<dbReference type="GO" id="GO:0051015">
    <property type="term" value="F:actin filament binding"/>
    <property type="evidence" value="ECO:0007669"/>
    <property type="project" value="TreeGrafter"/>
</dbReference>
<dbReference type="GO" id="GO:0055120">
    <property type="term" value="C:striated muscle dense body"/>
    <property type="evidence" value="ECO:0007669"/>
    <property type="project" value="TreeGrafter"/>
</dbReference>
<evidence type="ECO:0000256" key="8">
    <source>
        <dbReference type="ARBA" id="ARBA00022552"/>
    </source>
</evidence>
<keyword evidence="8" id="KW-0698">rRNA processing</keyword>
<dbReference type="GO" id="GO:0005730">
    <property type="term" value="C:nucleolus"/>
    <property type="evidence" value="ECO:0007669"/>
    <property type="project" value="UniProtKB-SubCell"/>
</dbReference>
<keyword evidence="7" id="KW-0517">Myogenesis</keyword>
<feature type="compositionally biased region" description="Basic and acidic residues" evidence="11">
    <location>
        <begin position="29"/>
        <end position="41"/>
    </location>
</feature>
<dbReference type="AlphaFoldDB" id="A0A6P7F8B3"/>
<evidence type="ECO:0000313" key="12">
    <source>
        <dbReference type="EnsemblMetazoa" id="XP_028132039.1"/>
    </source>
</evidence>
<dbReference type="CDD" id="cd23338">
    <property type="entry name" value="beta-trefoil_FSCN_FRG1"/>
    <property type="match status" value="1"/>
</dbReference>
<keyword evidence="9" id="KW-0539">Nucleus</keyword>
<evidence type="ECO:0000256" key="11">
    <source>
        <dbReference type="SAM" id="MobiDB-lite"/>
    </source>
</evidence>
<evidence type="ECO:0000256" key="7">
    <source>
        <dbReference type="ARBA" id="ARBA00022541"/>
    </source>
</evidence>
<evidence type="ECO:0000313" key="13">
    <source>
        <dbReference type="Proteomes" id="UP001652700"/>
    </source>
</evidence>